<evidence type="ECO:0000313" key="1">
    <source>
        <dbReference type="EMBL" id="GCL61912.1"/>
    </source>
</evidence>
<dbReference type="EMBL" id="BJCL01000002">
    <property type="protein sequence ID" value="GCL61912.1"/>
    <property type="molecule type" value="Genomic_DNA"/>
</dbReference>
<dbReference type="RefSeq" id="WP_137731674.1">
    <property type="nucleotide sequence ID" value="NZ_BJCL01000002.1"/>
</dbReference>
<dbReference type="OrthoDB" id="8687298at2"/>
<organism evidence="1 2">
    <name type="scientific">Pseudaquabacterium pictum</name>
    <dbReference type="NCBI Taxonomy" id="2315236"/>
    <lineage>
        <taxon>Bacteria</taxon>
        <taxon>Pseudomonadati</taxon>
        <taxon>Pseudomonadota</taxon>
        <taxon>Betaproteobacteria</taxon>
        <taxon>Burkholderiales</taxon>
        <taxon>Sphaerotilaceae</taxon>
        <taxon>Pseudaquabacterium</taxon>
    </lineage>
</organism>
<dbReference type="Proteomes" id="UP000301751">
    <property type="component" value="Unassembled WGS sequence"/>
</dbReference>
<sequence length="155" mass="17935">MNPLHAPISSWIPRWVARRPGGAQSTLTQSRVEVCPPELFPSSLSWRGRMQRWTSRMLHQAAPWLPEQARPVNRLALVKNEFRDSLCDLDSLPVQQLLERIERARSLREMWHLRSSLYGEVSMALSQGEAERRLARLNRHFPTRAPRSVLAPLEP</sequence>
<accession>A0A480APB2</accession>
<dbReference type="AlphaFoldDB" id="A0A480APB2"/>
<comment type="caution">
    <text evidence="1">The sequence shown here is derived from an EMBL/GenBank/DDBJ whole genome shotgun (WGS) entry which is preliminary data.</text>
</comment>
<keyword evidence="2" id="KW-1185">Reference proteome</keyword>
<name>A0A480APB2_9BURK</name>
<gene>
    <name evidence="1" type="ORF">AQPW35_09930</name>
</gene>
<evidence type="ECO:0000313" key="2">
    <source>
        <dbReference type="Proteomes" id="UP000301751"/>
    </source>
</evidence>
<proteinExistence type="predicted"/>
<reference evidence="2" key="1">
    <citation type="submission" date="2019-03" db="EMBL/GenBank/DDBJ databases">
        <title>Aquabacterium pictum sp.nov., the first bacteriochlorophyll a-containing freshwater bacterium in the genus Aquabacterium of the class Betaproteobacteria.</title>
        <authorList>
            <person name="Hirose S."/>
            <person name="Tank M."/>
            <person name="Hara E."/>
            <person name="Tamaki H."/>
            <person name="Takaichi S."/>
            <person name="Haruta S."/>
            <person name="Hanada S."/>
        </authorList>
    </citation>
    <scope>NUCLEOTIDE SEQUENCE [LARGE SCALE GENOMIC DNA]</scope>
    <source>
        <strain evidence="2">W35</strain>
    </source>
</reference>
<protein>
    <submittedName>
        <fullName evidence="1">Uncharacterized protein</fullName>
    </submittedName>
</protein>